<evidence type="ECO:0000313" key="3">
    <source>
        <dbReference type="Proteomes" id="UP000569914"/>
    </source>
</evidence>
<dbReference type="Gene3D" id="3.40.190.10">
    <property type="entry name" value="Periplasmic binding protein-like II"/>
    <property type="match status" value="2"/>
</dbReference>
<proteinExistence type="predicted"/>
<dbReference type="InterPro" id="IPR006311">
    <property type="entry name" value="TAT_signal"/>
</dbReference>
<evidence type="ECO:0000256" key="1">
    <source>
        <dbReference type="SAM" id="MobiDB-lite"/>
    </source>
</evidence>
<dbReference type="Proteomes" id="UP000569914">
    <property type="component" value="Unassembled WGS sequence"/>
</dbReference>
<dbReference type="AlphaFoldDB" id="A0A7Y9I3Q3"/>
<protein>
    <submittedName>
        <fullName evidence="2">Putative aldouronate transport system substrate-binding protein</fullName>
    </submittedName>
</protein>
<dbReference type="PANTHER" id="PTHR43649:SF12">
    <property type="entry name" value="DIACETYLCHITOBIOSE BINDING PROTEIN DASA"/>
    <property type="match status" value="1"/>
</dbReference>
<evidence type="ECO:0000313" key="2">
    <source>
        <dbReference type="EMBL" id="NYE69400.1"/>
    </source>
</evidence>
<comment type="caution">
    <text evidence="2">The sequence shown here is derived from an EMBL/GenBank/DDBJ whole genome shotgun (WGS) entry which is preliminary data.</text>
</comment>
<dbReference type="PANTHER" id="PTHR43649">
    <property type="entry name" value="ARABINOSE-BINDING PROTEIN-RELATED"/>
    <property type="match status" value="1"/>
</dbReference>
<feature type="region of interest" description="Disordered" evidence="1">
    <location>
        <begin position="46"/>
        <end position="73"/>
    </location>
</feature>
<dbReference type="Pfam" id="PF13416">
    <property type="entry name" value="SBP_bac_8"/>
    <property type="match status" value="1"/>
</dbReference>
<sequence>MSDHGIPALTEGPLGRRRLLRAGIGASLAVAGAGCSAITGEGAGAPPVASGGPAEVPKHIPAPPVEGEIRSKVPGLPNAYAKVPDPLRVSWPEKPGDGTSMSMFSIIWSPPPPPVGQNPFWADLNDRLGMDLRKVWGPSDAYESKLATLLAGGDLPDVTGLLPNPIGDKALKQGAFADLTDHLAGDKMQNYPNLAANIPVAAWQNTMINGRVMGVANPVPAVDTVFIFRGDWAEKIGLAGPPANAEEFREFLINIPKAIPPQNGQTPYGIGAFPGSIMPFILSMFRVGPDWQVTDGGLVARVDTPEYEQAITWCRDLWQAGGYHPDALALNAQEIKVLGMFTSSQIGIAKGGIGYAFAATSEGRQMIVKHPGTIPLLPPGHDGGQGKWVKTTGWFSRAAISAKAAEKPGRIETILRCLDYLAAGFGTKEYMINRFGIEGRHWNYNDDHEPTSVDDPTLQAELTGLTGYPHAYYYPGTPTGYSDALAYAEALAADGFDNPVASLPSEVGDRLGGVLEKITDDYINQIVSGRRPLSDFEAFKTEWHRRGGDQIKADLEQQLATR</sequence>
<dbReference type="PROSITE" id="PS51318">
    <property type="entry name" value="TAT"/>
    <property type="match status" value="1"/>
</dbReference>
<accession>A0A7Y9I3Q3</accession>
<name>A0A7Y9I3Q3_9ACTN</name>
<dbReference type="SUPFAM" id="SSF53850">
    <property type="entry name" value="Periplasmic binding protein-like II"/>
    <property type="match status" value="1"/>
</dbReference>
<dbReference type="InterPro" id="IPR006059">
    <property type="entry name" value="SBP"/>
</dbReference>
<dbReference type="RefSeq" id="WP_179748151.1">
    <property type="nucleotide sequence ID" value="NZ_JACCBU010000001.1"/>
</dbReference>
<gene>
    <name evidence="2" type="ORF">BKA15_000729</name>
</gene>
<dbReference type="InterPro" id="IPR050490">
    <property type="entry name" value="Bact_solute-bd_prot1"/>
</dbReference>
<feature type="compositionally biased region" description="Low complexity" evidence="1">
    <location>
        <begin position="46"/>
        <end position="55"/>
    </location>
</feature>
<dbReference type="EMBL" id="JACCBU010000001">
    <property type="protein sequence ID" value="NYE69400.1"/>
    <property type="molecule type" value="Genomic_DNA"/>
</dbReference>
<reference evidence="2 3" key="1">
    <citation type="submission" date="2020-07" db="EMBL/GenBank/DDBJ databases">
        <title>Sequencing the genomes of 1000 actinobacteria strains.</title>
        <authorList>
            <person name="Klenk H.-P."/>
        </authorList>
    </citation>
    <scope>NUCLEOTIDE SEQUENCE [LARGE SCALE GENOMIC DNA]</scope>
    <source>
        <strain evidence="2 3">DSM 22083</strain>
    </source>
</reference>
<organism evidence="2 3">
    <name type="scientific">Microlunatus parietis</name>
    <dbReference type="NCBI Taxonomy" id="682979"/>
    <lineage>
        <taxon>Bacteria</taxon>
        <taxon>Bacillati</taxon>
        <taxon>Actinomycetota</taxon>
        <taxon>Actinomycetes</taxon>
        <taxon>Propionibacteriales</taxon>
        <taxon>Propionibacteriaceae</taxon>
        <taxon>Microlunatus</taxon>
    </lineage>
</organism>
<keyword evidence="3" id="KW-1185">Reference proteome</keyword>